<comment type="caution">
    <text evidence="9">The sequence shown here is derived from an EMBL/GenBank/DDBJ whole genome shotgun (WGS) entry which is preliminary data.</text>
</comment>
<dbReference type="EMBL" id="QQAY01000002">
    <property type="protein sequence ID" value="RDI45755.1"/>
    <property type="molecule type" value="Genomic_DNA"/>
</dbReference>
<dbReference type="InterPro" id="IPR007353">
    <property type="entry name" value="DUF421"/>
</dbReference>
<accession>A0A370GPW6</accession>
<keyword evidence="5 7" id="KW-1133">Transmembrane helix</keyword>
<protein>
    <submittedName>
        <fullName evidence="9">Uncharacterized membrane protein YcaP (DUF421 family)</fullName>
    </submittedName>
</protein>
<comment type="subcellular location">
    <subcellularLocation>
        <location evidence="1">Cell membrane</location>
        <topology evidence="1">Multi-pass membrane protein</topology>
    </subcellularLocation>
</comment>
<keyword evidence="6 7" id="KW-0472">Membrane</keyword>
<dbReference type="InterPro" id="IPR023090">
    <property type="entry name" value="UPF0702_alpha/beta_dom_sf"/>
</dbReference>
<evidence type="ECO:0000256" key="7">
    <source>
        <dbReference type="SAM" id="Phobius"/>
    </source>
</evidence>
<dbReference type="RefSeq" id="WP_114744570.1">
    <property type="nucleotide sequence ID" value="NZ_QQAY01000002.1"/>
</dbReference>
<keyword evidence="10" id="KW-1185">Reference proteome</keyword>
<evidence type="ECO:0000256" key="2">
    <source>
        <dbReference type="ARBA" id="ARBA00006448"/>
    </source>
</evidence>
<evidence type="ECO:0000256" key="1">
    <source>
        <dbReference type="ARBA" id="ARBA00004651"/>
    </source>
</evidence>
<name>A0A370GPW6_9BACI</name>
<feature type="transmembrane region" description="Helical" evidence="7">
    <location>
        <begin position="6"/>
        <end position="24"/>
    </location>
</feature>
<evidence type="ECO:0000313" key="10">
    <source>
        <dbReference type="Proteomes" id="UP000255326"/>
    </source>
</evidence>
<proteinExistence type="inferred from homology"/>
<feature type="transmembrane region" description="Helical" evidence="7">
    <location>
        <begin position="36"/>
        <end position="53"/>
    </location>
</feature>
<gene>
    <name evidence="9" type="ORF">DFR59_102389</name>
</gene>
<dbReference type="AlphaFoldDB" id="A0A370GPW6"/>
<feature type="domain" description="YetF C-terminal" evidence="8">
    <location>
        <begin position="83"/>
        <end position="212"/>
    </location>
</feature>
<evidence type="ECO:0000256" key="5">
    <source>
        <dbReference type="ARBA" id="ARBA00022989"/>
    </source>
</evidence>
<feature type="transmembrane region" description="Helical" evidence="7">
    <location>
        <begin position="59"/>
        <end position="77"/>
    </location>
</feature>
<dbReference type="Proteomes" id="UP000255326">
    <property type="component" value="Unassembled WGS sequence"/>
</dbReference>
<keyword evidence="3" id="KW-1003">Cell membrane</keyword>
<dbReference type="PANTHER" id="PTHR34582">
    <property type="entry name" value="UPF0702 TRANSMEMBRANE PROTEIN YCAP"/>
    <property type="match status" value="1"/>
</dbReference>
<dbReference type="Gene3D" id="3.30.240.20">
    <property type="entry name" value="bsu07140 like domains"/>
    <property type="match status" value="2"/>
</dbReference>
<dbReference type="PANTHER" id="PTHR34582:SF7">
    <property type="entry name" value="UPF0702 TRANSMEMBRANE PROTEIN YDFS"/>
    <property type="match status" value="1"/>
</dbReference>
<evidence type="ECO:0000259" key="8">
    <source>
        <dbReference type="Pfam" id="PF04239"/>
    </source>
</evidence>
<comment type="similarity">
    <text evidence="2">Belongs to the UPF0702 family.</text>
</comment>
<reference evidence="9 10" key="1">
    <citation type="submission" date="2018-07" db="EMBL/GenBank/DDBJ databases">
        <title>Genomic Encyclopedia of Type Strains, Phase IV (KMG-IV): sequencing the most valuable type-strain genomes for metagenomic binning, comparative biology and taxonomic classification.</title>
        <authorList>
            <person name="Goeker M."/>
        </authorList>
    </citation>
    <scope>NUCLEOTIDE SEQUENCE [LARGE SCALE GENOMIC DNA]</scope>
    <source>
        <strain evidence="9 10">DSM 25281</strain>
    </source>
</reference>
<keyword evidence="4 7" id="KW-0812">Transmembrane</keyword>
<dbReference type="OrthoDB" id="9778331at2"/>
<evidence type="ECO:0000313" key="9">
    <source>
        <dbReference type="EMBL" id="RDI45755.1"/>
    </source>
</evidence>
<evidence type="ECO:0000256" key="6">
    <source>
        <dbReference type="ARBA" id="ARBA00023136"/>
    </source>
</evidence>
<evidence type="ECO:0000256" key="3">
    <source>
        <dbReference type="ARBA" id="ARBA00022475"/>
    </source>
</evidence>
<organism evidence="9 10">
    <name type="scientific">Falsibacillus pallidus</name>
    <dbReference type="NCBI Taxonomy" id="493781"/>
    <lineage>
        <taxon>Bacteria</taxon>
        <taxon>Bacillati</taxon>
        <taxon>Bacillota</taxon>
        <taxon>Bacilli</taxon>
        <taxon>Bacillales</taxon>
        <taxon>Bacillaceae</taxon>
        <taxon>Falsibacillus</taxon>
    </lineage>
</organism>
<dbReference type="GO" id="GO:0005886">
    <property type="term" value="C:plasma membrane"/>
    <property type="evidence" value="ECO:0007669"/>
    <property type="project" value="UniProtKB-SubCell"/>
</dbReference>
<dbReference type="Pfam" id="PF04239">
    <property type="entry name" value="DUF421"/>
    <property type="match status" value="1"/>
</dbReference>
<evidence type="ECO:0000256" key="4">
    <source>
        <dbReference type="ARBA" id="ARBA00022692"/>
    </source>
</evidence>
<sequence>MEITIPAVLRTIFSLLILLLVTFFIGKQLNAHKNHYSFALSITLGSFIANMGFDTNLKFWPLLWSFISLIILYIIVLNSSFYSRKFRSFFSGKPEPVIENGKINEEAMKRIKYSIDNLNQHLREQGIFDITQVEMAILESSGNLSIMKKTAYEPASKSDINPMIQNVQSLPIEVVMERKLIKENLRTPYTEKWVLEELLKRRIQLNNVFYAVISSNGTLFVDEYNKQKASPL</sequence>